<dbReference type="AlphaFoldDB" id="A0A6A6NY34"/>
<feature type="region of interest" description="Disordered" evidence="1">
    <location>
        <begin position="438"/>
        <end position="610"/>
    </location>
</feature>
<organism evidence="2 3">
    <name type="scientific">Lineolata rhizophorae</name>
    <dbReference type="NCBI Taxonomy" id="578093"/>
    <lineage>
        <taxon>Eukaryota</taxon>
        <taxon>Fungi</taxon>
        <taxon>Dikarya</taxon>
        <taxon>Ascomycota</taxon>
        <taxon>Pezizomycotina</taxon>
        <taxon>Dothideomycetes</taxon>
        <taxon>Dothideomycetes incertae sedis</taxon>
        <taxon>Lineolatales</taxon>
        <taxon>Lineolataceae</taxon>
        <taxon>Lineolata</taxon>
    </lineage>
</organism>
<dbReference type="Proteomes" id="UP000799766">
    <property type="component" value="Unassembled WGS sequence"/>
</dbReference>
<protein>
    <recommendedName>
        <fullName evidence="4">Ubiquitin carboxyl-terminal hydrolase 19</fullName>
    </recommendedName>
</protein>
<feature type="compositionally biased region" description="Polar residues" evidence="1">
    <location>
        <begin position="464"/>
        <end position="481"/>
    </location>
</feature>
<proteinExistence type="predicted"/>
<keyword evidence="3" id="KW-1185">Reference proteome</keyword>
<gene>
    <name evidence="2" type="ORF">BDY21DRAFT_50845</name>
</gene>
<evidence type="ECO:0000256" key="1">
    <source>
        <dbReference type="SAM" id="MobiDB-lite"/>
    </source>
</evidence>
<feature type="compositionally biased region" description="Polar residues" evidence="1">
    <location>
        <begin position="554"/>
        <end position="596"/>
    </location>
</feature>
<feature type="compositionally biased region" description="Polar residues" evidence="1">
    <location>
        <begin position="73"/>
        <end position="83"/>
    </location>
</feature>
<dbReference type="OrthoDB" id="5369841at2759"/>
<dbReference type="EMBL" id="MU001683">
    <property type="protein sequence ID" value="KAF2456444.1"/>
    <property type="molecule type" value="Genomic_DNA"/>
</dbReference>
<evidence type="ECO:0000313" key="2">
    <source>
        <dbReference type="EMBL" id="KAF2456444.1"/>
    </source>
</evidence>
<feature type="region of interest" description="Disordered" evidence="1">
    <location>
        <begin position="1"/>
        <end position="20"/>
    </location>
</feature>
<dbReference type="Gene3D" id="2.40.70.10">
    <property type="entry name" value="Acid Proteases"/>
    <property type="match status" value="1"/>
</dbReference>
<feature type="region of interest" description="Disordered" evidence="1">
    <location>
        <begin position="59"/>
        <end position="138"/>
    </location>
</feature>
<feature type="compositionally biased region" description="Polar residues" evidence="1">
    <location>
        <begin position="126"/>
        <end position="138"/>
    </location>
</feature>
<feature type="compositionally biased region" description="Polar residues" evidence="1">
    <location>
        <begin position="491"/>
        <end position="507"/>
    </location>
</feature>
<evidence type="ECO:0000313" key="3">
    <source>
        <dbReference type="Proteomes" id="UP000799766"/>
    </source>
</evidence>
<accession>A0A6A6NY34</accession>
<evidence type="ECO:0008006" key="4">
    <source>
        <dbReference type="Google" id="ProtNLM"/>
    </source>
</evidence>
<reference evidence="2" key="1">
    <citation type="journal article" date="2020" name="Stud. Mycol.">
        <title>101 Dothideomycetes genomes: a test case for predicting lifestyles and emergence of pathogens.</title>
        <authorList>
            <person name="Haridas S."/>
            <person name="Albert R."/>
            <person name="Binder M."/>
            <person name="Bloem J."/>
            <person name="Labutti K."/>
            <person name="Salamov A."/>
            <person name="Andreopoulos B."/>
            <person name="Baker S."/>
            <person name="Barry K."/>
            <person name="Bills G."/>
            <person name="Bluhm B."/>
            <person name="Cannon C."/>
            <person name="Castanera R."/>
            <person name="Culley D."/>
            <person name="Daum C."/>
            <person name="Ezra D."/>
            <person name="Gonzalez J."/>
            <person name="Henrissat B."/>
            <person name="Kuo A."/>
            <person name="Liang C."/>
            <person name="Lipzen A."/>
            <person name="Lutzoni F."/>
            <person name="Magnuson J."/>
            <person name="Mondo S."/>
            <person name="Nolan M."/>
            <person name="Ohm R."/>
            <person name="Pangilinan J."/>
            <person name="Park H.-J."/>
            <person name="Ramirez L."/>
            <person name="Alfaro M."/>
            <person name="Sun H."/>
            <person name="Tritt A."/>
            <person name="Yoshinaga Y."/>
            <person name="Zwiers L.-H."/>
            <person name="Turgeon B."/>
            <person name="Goodwin S."/>
            <person name="Spatafora J."/>
            <person name="Crous P."/>
            <person name="Grigoriev I."/>
        </authorList>
    </citation>
    <scope>NUCLEOTIDE SEQUENCE</scope>
    <source>
        <strain evidence="2">ATCC 16933</strain>
    </source>
</reference>
<feature type="region of interest" description="Disordered" evidence="1">
    <location>
        <begin position="153"/>
        <end position="176"/>
    </location>
</feature>
<feature type="compositionally biased region" description="Basic and acidic residues" evidence="1">
    <location>
        <begin position="438"/>
        <end position="448"/>
    </location>
</feature>
<feature type="region of interest" description="Disordered" evidence="1">
    <location>
        <begin position="373"/>
        <end position="418"/>
    </location>
</feature>
<dbReference type="InterPro" id="IPR021109">
    <property type="entry name" value="Peptidase_aspartic_dom_sf"/>
</dbReference>
<sequence length="610" mass="65526">MSLLQQPHLAEPHGESMDSSGDIWRIHNEMIRFHQTQADHAERIARLERRQEDDARIKSVWGPSSPFPGVLSGTPQQASQHRLSTPALPGLEDQNSLIGGLQLDPDDEPRRIGTTSRANSVRFDETANQGHWAQSSRSSLDFLQRTGSGLGGLPMTERSLSHKSDGRQSSAGHSVLSLPSGRANSLGMDSTFGVANSTNSSVDVPCVAPGLLILGSVPAIIRCWLNRNFKHDSLLYAAVCTGSYCSLLDSALIRRLEYQDRVIQSDDGVQSVKIDVYLPEAVPRGPSSSVPEGEHQLPFVPVEFKVTALDVPAVDSKPIQVFLGSDVLRAHNADILFSSNSMTIFDEFNTKFSIPLVRPENEQSFRSLRISVSSEGQGVGSANRAQNVKDEESEPSCPVSEAVPHTYGGTKAPTPIISGLGATQGFRIHGPYEIDDSKLEHQTSESKAEPSTPSAKFEKEASTPAESPSRNARSGSTSSLWGNWRKEGGKNVNSDWANTTKSGSATYQRRDQGIKVLKPTRSASRASSSSQQAAASPGASQSRFFDDGKRRTVPPSTGTESTEQQALRAPSLTSKASSGSTKESQGVTGKVRTSNPVGGASAFPWLNAGK</sequence>
<feature type="compositionally biased region" description="Low complexity" evidence="1">
    <location>
        <begin position="521"/>
        <end position="543"/>
    </location>
</feature>
<name>A0A6A6NY34_9PEZI</name>